<feature type="transmembrane region" description="Helical" evidence="8">
    <location>
        <begin position="190"/>
        <end position="209"/>
    </location>
</feature>
<dbReference type="PANTHER" id="PTHR14969:SF62">
    <property type="entry name" value="DECAPRENYLPHOSPHORYL-5-PHOSPHORIBOSE PHOSPHATASE RV3807C-RELATED"/>
    <property type="match status" value="1"/>
</dbReference>
<dbReference type="PANTHER" id="PTHR14969">
    <property type="entry name" value="SPHINGOSINE-1-PHOSPHATE PHOSPHOHYDROLASE"/>
    <property type="match status" value="1"/>
</dbReference>
<dbReference type="GO" id="GO:0016787">
    <property type="term" value="F:hydrolase activity"/>
    <property type="evidence" value="ECO:0007669"/>
    <property type="project" value="UniProtKB-KW"/>
</dbReference>
<dbReference type="HOGENOM" id="CLU_059547_0_0_11"/>
<dbReference type="STRING" id="882086.SacxiDRAFT_0563"/>
<feature type="compositionally biased region" description="Pro residues" evidence="7">
    <location>
        <begin position="300"/>
        <end position="311"/>
    </location>
</feature>
<feature type="transmembrane region" description="Helical" evidence="8">
    <location>
        <begin position="164"/>
        <end position="184"/>
    </location>
</feature>
<dbReference type="Pfam" id="PF01569">
    <property type="entry name" value="PAP2"/>
    <property type="match status" value="1"/>
</dbReference>
<evidence type="ECO:0000313" key="10">
    <source>
        <dbReference type="EMBL" id="EID52836.1"/>
    </source>
</evidence>
<dbReference type="Proteomes" id="UP000004691">
    <property type="component" value="Unassembled WGS sequence"/>
</dbReference>
<dbReference type="RefSeq" id="WP_006236941.1">
    <property type="nucleotide sequence ID" value="NZ_JH636049.1"/>
</dbReference>
<evidence type="ECO:0000256" key="7">
    <source>
        <dbReference type="SAM" id="MobiDB-lite"/>
    </source>
</evidence>
<dbReference type="OrthoDB" id="5243958at2"/>
<reference evidence="10 11" key="1">
    <citation type="submission" date="2012-01" db="EMBL/GenBank/DDBJ databases">
        <title>Improved High-Quality Draft sequence of Saccharomonospora xinjiangensis XJ-54.</title>
        <authorList>
            <consortium name="US DOE Joint Genome Institute"/>
            <person name="Lucas S."/>
            <person name="Han J."/>
            <person name="Lapidus A."/>
            <person name="Cheng J.-F."/>
            <person name="Goodwin L."/>
            <person name="Pitluck S."/>
            <person name="Peters L."/>
            <person name="Mikhailova N."/>
            <person name="Teshima H."/>
            <person name="Detter J.C."/>
            <person name="Han C."/>
            <person name="Tapia R."/>
            <person name="Land M."/>
            <person name="Hauser L."/>
            <person name="Kyrpides N."/>
            <person name="Ivanova N."/>
            <person name="Pagani I."/>
            <person name="Brambilla E.-M."/>
            <person name="Klenk H.-P."/>
            <person name="Woyke T."/>
        </authorList>
    </citation>
    <scope>NUCLEOTIDE SEQUENCE [LARGE SCALE GENOMIC DNA]</scope>
    <source>
        <strain evidence="10 11">XJ-54</strain>
    </source>
</reference>
<evidence type="ECO:0000313" key="11">
    <source>
        <dbReference type="Proteomes" id="UP000004691"/>
    </source>
</evidence>
<evidence type="ECO:0000256" key="1">
    <source>
        <dbReference type="ARBA" id="ARBA00004651"/>
    </source>
</evidence>
<dbReference type="InterPro" id="IPR000326">
    <property type="entry name" value="PAP2/HPO"/>
</dbReference>
<dbReference type="AlphaFoldDB" id="I0UY83"/>
<evidence type="ECO:0000259" key="9">
    <source>
        <dbReference type="SMART" id="SM00014"/>
    </source>
</evidence>
<dbReference type="SMART" id="SM00014">
    <property type="entry name" value="acidPPc"/>
    <property type="match status" value="1"/>
</dbReference>
<keyword evidence="2" id="KW-1003">Cell membrane</keyword>
<keyword evidence="5 8" id="KW-1133">Transmembrane helix</keyword>
<keyword evidence="3 8" id="KW-0812">Transmembrane</keyword>
<evidence type="ECO:0000256" key="6">
    <source>
        <dbReference type="ARBA" id="ARBA00023136"/>
    </source>
</evidence>
<dbReference type="SUPFAM" id="SSF48317">
    <property type="entry name" value="Acid phosphatase/Vanadium-dependent haloperoxidase"/>
    <property type="match status" value="1"/>
</dbReference>
<evidence type="ECO:0000256" key="8">
    <source>
        <dbReference type="SAM" id="Phobius"/>
    </source>
</evidence>
<sequence length="318" mass="32917">MLFPVPEAAPFSFPTGIAVPGALPRATEDLEVDGVPDVSAELYRAVLDGANAAPGWLGDFAVFFTEAGVVALGLLLVFGWWRARGEDSRAMAAALLAPVITILAYAISEVAKLVIEQDRPCRAVPGARPLAECPGVGDWSFPSNHSTIAGAAAMAVFMCRRGKLGVTALCLGALVAFSRVVVGAHYPHDVLVGFLLGVAVVGGALDLVARRTADLVERYRPHPLLGRVLGHGPAGTENPAGASDDDTQVLVATPASVATANEDTTHLSATHPDTARLDTAPTRPIPRFPHGGHGPGGRPSMPPPPHGPSPAPGQARRH</sequence>
<keyword evidence="11" id="KW-1185">Reference proteome</keyword>
<feature type="region of interest" description="Disordered" evidence="7">
    <location>
        <begin position="226"/>
        <end position="318"/>
    </location>
</feature>
<keyword evidence="4" id="KW-0378">Hydrolase</keyword>
<comment type="subcellular location">
    <subcellularLocation>
        <location evidence="1">Cell membrane</location>
        <topology evidence="1">Multi-pass membrane protein</topology>
    </subcellularLocation>
</comment>
<evidence type="ECO:0000256" key="4">
    <source>
        <dbReference type="ARBA" id="ARBA00022801"/>
    </source>
</evidence>
<feature type="domain" description="Phosphatidic acid phosphatase type 2/haloperoxidase" evidence="9">
    <location>
        <begin position="90"/>
        <end position="205"/>
    </location>
</feature>
<dbReference type="eggNOG" id="COG0671">
    <property type="taxonomic scope" value="Bacteria"/>
</dbReference>
<keyword evidence="6 8" id="KW-0472">Membrane</keyword>
<organism evidence="10 11">
    <name type="scientific">Saccharomonospora xinjiangensis XJ-54</name>
    <dbReference type="NCBI Taxonomy" id="882086"/>
    <lineage>
        <taxon>Bacteria</taxon>
        <taxon>Bacillati</taxon>
        <taxon>Actinomycetota</taxon>
        <taxon>Actinomycetes</taxon>
        <taxon>Pseudonocardiales</taxon>
        <taxon>Pseudonocardiaceae</taxon>
        <taxon>Saccharomonospora</taxon>
    </lineage>
</organism>
<protein>
    <submittedName>
        <fullName evidence="10">Membrane-associated phospholipid phosphatase</fullName>
    </submittedName>
</protein>
<accession>I0UY83</accession>
<name>I0UY83_9PSEU</name>
<feature type="transmembrane region" description="Helical" evidence="8">
    <location>
        <begin position="60"/>
        <end position="78"/>
    </location>
</feature>
<proteinExistence type="predicted"/>
<dbReference type="InterPro" id="IPR036938">
    <property type="entry name" value="PAP2/HPO_sf"/>
</dbReference>
<evidence type="ECO:0000256" key="5">
    <source>
        <dbReference type="ARBA" id="ARBA00022989"/>
    </source>
</evidence>
<dbReference type="GO" id="GO:0005886">
    <property type="term" value="C:plasma membrane"/>
    <property type="evidence" value="ECO:0007669"/>
    <property type="project" value="UniProtKB-SubCell"/>
</dbReference>
<dbReference type="Gene3D" id="1.20.144.10">
    <property type="entry name" value="Phosphatidic acid phosphatase type 2/haloperoxidase"/>
    <property type="match status" value="1"/>
</dbReference>
<feature type="compositionally biased region" description="Polar residues" evidence="7">
    <location>
        <begin position="256"/>
        <end position="268"/>
    </location>
</feature>
<gene>
    <name evidence="10" type="ORF">SacxiDRAFT_0563</name>
</gene>
<evidence type="ECO:0000256" key="2">
    <source>
        <dbReference type="ARBA" id="ARBA00022475"/>
    </source>
</evidence>
<evidence type="ECO:0000256" key="3">
    <source>
        <dbReference type="ARBA" id="ARBA00022692"/>
    </source>
</evidence>
<dbReference type="EMBL" id="JH636049">
    <property type="protein sequence ID" value="EID52836.1"/>
    <property type="molecule type" value="Genomic_DNA"/>
</dbReference>